<dbReference type="KEGG" id="lamb:KBB96_01575"/>
<dbReference type="InterPro" id="IPR006656">
    <property type="entry name" value="Mopterin_OxRdtase"/>
</dbReference>
<dbReference type="CDD" id="cd02791">
    <property type="entry name" value="MopB_CT_Nitrate-R-NapA-like"/>
    <property type="match status" value="1"/>
</dbReference>
<dbReference type="Pfam" id="PF04879">
    <property type="entry name" value="Molybdop_Fe4S4"/>
    <property type="match status" value="1"/>
</dbReference>
<evidence type="ECO:0000256" key="6">
    <source>
        <dbReference type="ARBA" id="ARBA00022723"/>
    </source>
</evidence>
<evidence type="ECO:0000313" key="13">
    <source>
        <dbReference type="Proteomes" id="UP000676169"/>
    </source>
</evidence>
<dbReference type="Pfam" id="PF01568">
    <property type="entry name" value="Molydop_binding"/>
    <property type="match status" value="1"/>
</dbReference>
<evidence type="ECO:0000256" key="9">
    <source>
        <dbReference type="ARBA" id="ARBA00023014"/>
    </source>
</evidence>
<dbReference type="Gene3D" id="3.40.50.740">
    <property type="match status" value="1"/>
</dbReference>
<comment type="similarity">
    <text evidence="3">Belongs to the prokaryotic molybdopterin-containing oxidoreductase family. NasA/NapA/NarB subfamily.</text>
</comment>
<evidence type="ECO:0000256" key="1">
    <source>
        <dbReference type="ARBA" id="ARBA00001942"/>
    </source>
</evidence>
<keyword evidence="10" id="KW-0534">Nitrate assimilation</keyword>
<dbReference type="Proteomes" id="UP000676169">
    <property type="component" value="Chromosome"/>
</dbReference>
<proteinExistence type="inferred from homology"/>
<dbReference type="Gene3D" id="2.20.25.90">
    <property type="entry name" value="ADC-like domains"/>
    <property type="match status" value="1"/>
</dbReference>
<keyword evidence="5" id="KW-0500">Molybdenum</keyword>
<dbReference type="GO" id="GO:0016020">
    <property type="term" value="C:membrane"/>
    <property type="evidence" value="ECO:0007669"/>
    <property type="project" value="TreeGrafter"/>
</dbReference>
<reference evidence="12" key="1">
    <citation type="submission" date="2021-04" db="EMBL/GenBank/DDBJ databases">
        <title>Luteolibacter sp. 32A isolated from the skin of an Anderson's salamander (Ambystoma andersonii).</title>
        <authorList>
            <person name="Spergser J."/>
            <person name="Busse H.-J."/>
        </authorList>
    </citation>
    <scope>NUCLEOTIDE SEQUENCE</scope>
    <source>
        <strain evidence="12">32A</strain>
    </source>
</reference>
<dbReference type="GO" id="GO:0042128">
    <property type="term" value="P:nitrate assimilation"/>
    <property type="evidence" value="ECO:0007669"/>
    <property type="project" value="UniProtKB-KW"/>
</dbReference>
<gene>
    <name evidence="12" type="ORF">KBB96_01575</name>
</gene>
<dbReference type="PIRSF" id="PIRSF000144">
    <property type="entry name" value="CbbBc"/>
    <property type="match status" value="1"/>
</dbReference>
<dbReference type="InterPro" id="IPR050123">
    <property type="entry name" value="Prok_molybdopt-oxidoreductase"/>
</dbReference>
<keyword evidence="8" id="KW-0408">Iron</keyword>
<keyword evidence="7" id="KW-0560">Oxidoreductase</keyword>
<evidence type="ECO:0000313" key="12">
    <source>
        <dbReference type="EMBL" id="QUE51596.1"/>
    </source>
</evidence>
<keyword evidence="4" id="KW-0004">4Fe-4S</keyword>
<keyword evidence="13" id="KW-1185">Reference proteome</keyword>
<dbReference type="SMART" id="SM00926">
    <property type="entry name" value="Molybdop_Fe4S4"/>
    <property type="match status" value="1"/>
</dbReference>
<evidence type="ECO:0000256" key="2">
    <source>
        <dbReference type="ARBA" id="ARBA00001966"/>
    </source>
</evidence>
<dbReference type="GO" id="GO:0016491">
    <property type="term" value="F:oxidoreductase activity"/>
    <property type="evidence" value="ECO:0007669"/>
    <property type="project" value="UniProtKB-KW"/>
</dbReference>
<protein>
    <submittedName>
        <fullName evidence="12">Nitrate reductase</fullName>
    </submittedName>
</protein>
<dbReference type="SUPFAM" id="SSF50692">
    <property type="entry name" value="ADC-like"/>
    <property type="match status" value="1"/>
</dbReference>
<dbReference type="Pfam" id="PF00384">
    <property type="entry name" value="Molybdopterin"/>
    <property type="match status" value="1"/>
</dbReference>
<dbReference type="PROSITE" id="PS51669">
    <property type="entry name" value="4FE4S_MOW_BIS_MGD"/>
    <property type="match status" value="1"/>
</dbReference>
<feature type="domain" description="4Fe-4S Mo/W bis-MGD-type" evidence="11">
    <location>
        <begin position="34"/>
        <end position="90"/>
    </location>
</feature>
<evidence type="ECO:0000256" key="7">
    <source>
        <dbReference type="ARBA" id="ARBA00023002"/>
    </source>
</evidence>
<name>A0A975PFG7_9BACT</name>
<dbReference type="RefSeq" id="WP_211631735.1">
    <property type="nucleotide sequence ID" value="NZ_CP073100.1"/>
</dbReference>
<evidence type="ECO:0000256" key="4">
    <source>
        <dbReference type="ARBA" id="ARBA00022485"/>
    </source>
</evidence>
<evidence type="ECO:0000256" key="5">
    <source>
        <dbReference type="ARBA" id="ARBA00022505"/>
    </source>
</evidence>
<evidence type="ECO:0000259" key="11">
    <source>
        <dbReference type="PROSITE" id="PS51669"/>
    </source>
</evidence>
<dbReference type="AlphaFoldDB" id="A0A975PFG7"/>
<evidence type="ECO:0000256" key="3">
    <source>
        <dbReference type="ARBA" id="ARBA00008747"/>
    </source>
</evidence>
<accession>A0A975PFG7</accession>
<dbReference type="CDD" id="cd02754">
    <property type="entry name" value="MopB_Nitrate-R-NapA-like"/>
    <property type="match status" value="1"/>
</dbReference>
<comment type="cofactor">
    <cofactor evidence="1">
        <name>Mo-bis(molybdopterin guanine dinucleotide)</name>
        <dbReference type="ChEBI" id="CHEBI:60539"/>
    </cofactor>
</comment>
<dbReference type="InterPro" id="IPR006655">
    <property type="entry name" value="Mopterin_OxRdtase_prok_CS"/>
</dbReference>
<dbReference type="InterPro" id="IPR006963">
    <property type="entry name" value="Mopterin_OxRdtase_4Fe-4S_dom"/>
</dbReference>
<evidence type="ECO:0000256" key="10">
    <source>
        <dbReference type="ARBA" id="ARBA00023063"/>
    </source>
</evidence>
<dbReference type="GO" id="GO:0051539">
    <property type="term" value="F:4 iron, 4 sulfur cluster binding"/>
    <property type="evidence" value="ECO:0007669"/>
    <property type="project" value="UniProtKB-KW"/>
</dbReference>
<dbReference type="EMBL" id="CP073100">
    <property type="protein sequence ID" value="QUE51596.1"/>
    <property type="molecule type" value="Genomic_DNA"/>
</dbReference>
<dbReference type="Gene3D" id="2.40.40.20">
    <property type="match status" value="1"/>
</dbReference>
<dbReference type="InterPro" id="IPR041957">
    <property type="entry name" value="CT_Nitrate-R-NapA-like"/>
</dbReference>
<dbReference type="PANTHER" id="PTHR43105">
    <property type="entry name" value="RESPIRATORY NITRATE REDUCTASE"/>
    <property type="match status" value="1"/>
</dbReference>
<evidence type="ECO:0000256" key="8">
    <source>
        <dbReference type="ARBA" id="ARBA00023004"/>
    </source>
</evidence>
<dbReference type="InterPro" id="IPR006657">
    <property type="entry name" value="MoPterin_dinucl-bd_dom"/>
</dbReference>
<dbReference type="GO" id="GO:0046872">
    <property type="term" value="F:metal ion binding"/>
    <property type="evidence" value="ECO:0007669"/>
    <property type="project" value="UniProtKB-KW"/>
</dbReference>
<dbReference type="SUPFAM" id="SSF53706">
    <property type="entry name" value="Formate dehydrogenase/DMSO reductase, domains 1-3"/>
    <property type="match status" value="1"/>
</dbReference>
<dbReference type="GO" id="GO:0045333">
    <property type="term" value="P:cellular respiration"/>
    <property type="evidence" value="ECO:0007669"/>
    <property type="project" value="UniProtKB-ARBA"/>
</dbReference>
<dbReference type="PANTHER" id="PTHR43105:SF10">
    <property type="entry name" value="NADH-QUINONE OXIDOREDUCTASE SUBUNIT G"/>
    <property type="match status" value="1"/>
</dbReference>
<keyword evidence="6" id="KW-0479">Metal-binding</keyword>
<dbReference type="Gene3D" id="3.40.228.10">
    <property type="entry name" value="Dimethylsulfoxide Reductase, domain 2"/>
    <property type="match status" value="1"/>
</dbReference>
<dbReference type="GO" id="GO:0043546">
    <property type="term" value="F:molybdopterin cofactor binding"/>
    <property type="evidence" value="ECO:0007669"/>
    <property type="project" value="InterPro"/>
</dbReference>
<dbReference type="PROSITE" id="PS00932">
    <property type="entry name" value="MOLYBDOPTERIN_PROK_3"/>
    <property type="match status" value="1"/>
</dbReference>
<comment type="cofactor">
    <cofactor evidence="2">
        <name>[4Fe-4S] cluster</name>
        <dbReference type="ChEBI" id="CHEBI:49883"/>
    </cofactor>
</comment>
<sequence>MIPFKQHHGPLTAELLREPGRFGLGQVPAGAVPDAVTTSICGFCSTGCRLRLHLKDGEAIGLTPEARYPVNLGMACPKGWEALAVLDAPDRATVPLLREHANGGLRETTWDHAIGTMVSRFKDIQARHGQESLAFISTGQIPCEEMAFLGALAKFGMGMKHGDGNTRQCMATAVAAYKQSFGFDAPPYTYADFEESDVLVFVGANPAIAHPILWQRVLSNRRSPEIVVIDPRRTETAHSATRHIALKPKGDLWLLYALARCIMDEGRIDQQFLNAHTSGFEEFKTFLANYSPEEVEKHTGLTPDAVRALARLVSDPTKRVSWWWTMGVNQSYEGTRTAQAIINLALMTGNMGKPGTGANSITGQCNAMGSRLFSNTTNLLGGHDFTNPAHREKIARLLGMDESRIQRENGWAYDQIIDGIERGDIKGLWIIATNPSHSWINQGRFQTLRDKLEFLVVQDMYSSTETAQVCDLLLPAAGWGEKEGVFINSERRIGAIRQVRKPPGVALSDFRIFRLLANAWGGDLFAEWTSPEAVFRLLTKITEGQPCDISGISGYEMIDAAGGIQWPYPSNGPDPSRERRLFADGRFYTADQRAKFLFDAPAELLPEEPDGKYPFILLTGRGSSSQWHTQTRTAKSSILRKLSPSELYVDIHPSDAARYGISEHDQVEVVSRRGSLMARAWLTPTMQPGQVFLPMHDSEVNRLTHASFDPHSRQPSYKASAVAIRKYKQP</sequence>
<dbReference type="InterPro" id="IPR009010">
    <property type="entry name" value="Asp_de-COase-like_dom_sf"/>
</dbReference>
<keyword evidence="9" id="KW-0411">Iron-sulfur</keyword>
<organism evidence="12 13">
    <name type="scientific">Luteolibacter ambystomatis</name>
    <dbReference type="NCBI Taxonomy" id="2824561"/>
    <lineage>
        <taxon>Bacteria</taxon>
        <taxon>Pseudomonadati</taxon>
        <taxon>Verrucomicrobiota</taxon>
        <taxon>Verrucomicrobiia</taxon>
        <taxon>Verrucomicrobiales</taxon>
        <taxon>Verrucomicrobiaceae</taxon>
        <taxon>Luteolibacter</taxon>
    </lineage>
</organism>